<proteinExistence type="predicted"/>
<organism evidence="1 2">
    <name type="scientific">Enterococcus raffinosus</name>
    <dbReference type="NCBI Taxonomy" id="71452"/>
    <lineage>
        <taxon>Bacteria</taxon>
        <taxon>Bacillati</taxon>
        <taxon>Bacillota</taxon>
        <taxon>Bacilli</taxon>
        <taxon>Lactobacillales</taxon>
        <taxon>Enterococcaceae</taxon>
        <taxon>Enterococcus</taxon>
    </lineage>
</organism>
<evidence type="ECO:0000313" key="2">
    <source>
        <dbReference type="Proteomes" id="UP001249240"/>
    </source>
</evidence>
<accession>A0AAW8T3G3</accession>
<evidence type="ECO:0000313" key="1">
    <source>
        <dbReference type="EMBL" id="MDT2540131.1"/>
    </source>
</evidence>
<protein>
    <recommendedName>
        <fullName evidence="3">Phage protein</fullName>
    </recommendedName>
</protein>
<dbReference type="NCBIfam" id="NF047360">
    <property type="entry name" value="tail_chap_PVL"/>
    <property type="match status" value="1"/>
</dbReference>
<sequence length="113" mass="12346">MSKYQTTIKLMRKNDEGKYKPVQFKSAEFLPGPVVEEAAGIMEILADAVGGEATTKALGQAYAFIGDVLFEGQFTGEDFRQGIDAREIALLTGKLLKSVTAGFDETYTDTKKK</sequence>
<dbReference type="Pfam" id="PF23857">
    <property type="entry name" value="Phage_TAC_19"/>
    <property type="match status" value="1"/>
</dbReference>
<reference evidence="1" key="1">
    <citation type="submission" date="2023-03" db="EMBL/GenBank/DDBJ databases">
        <authorList>
            <person name="Shen W."/>
            <person name="Cai J."/>
        </authorList>
    </citation>
    <scope>NUCLEOTIDE SEQUENCE</scope>
    <source>
        <strain evidence="1">B646-2</strain>
    </source>
</reference>
<evidence type="ECO:0008006" key="3">
    <source>
        <dbReference type="Google" id="ProtNLM"/>
    </source>
</evidence>
<gene>
    <name evidence="1" type="ORF">P7D78_18670</name>
</gene>
<dbReference type="RefSeq" id="WP_028020825.1">
    <property type="nucleotide sequence ID" value="NZ_CABLCA010000088.1"/>
</dbReference>
<name>A0AAW8T3G3_9ENTE</name>
<dbReference type="AlphaFoldDB" id="A0AAW8T3G3"/>
<comment type="caution">
    <text evidence="1">The sequence shown here is derived from an EMBL/GenBank/DDBJ whole genome shotgun (WGS) entry which is preliminary data.</text>
</comment>
<dbReference type="InterPro" id="IPR057006">
    <property type="entry name" value="Phage_TAC_19"/>
</dbReference>
<dbReference type="Proteomes" id="UP001249240">
    <property type="component" value="Unassembled WGS sequence"/>
</dbReference>
<dbReference type="EMBL" id="JARPXM010000028">
    <property type="protein sequence ID" value="MDT2540131.1"/>
    <property type="molecule type" value="Genomic_DNA"/>
</dbReference>